<feature type="domain" description="AAA+ ATPase" evidence="2">
    <location>
        <begin position="245"/>
        <end position="424"/>
    </location>
</feature>
<dbReference type="InterPro" id="IPR027417">
    <property type="entry name" value="P-loop_NTPase"/>
</dbReference>
<comment type="similarity">
    <text evidence="1">Belongs to the AAA ATPase family. BCS1 subfamily.</text>
</comment>
<feature type="non-terminal residue" evidence="3">
    <location>
        <position position="1"/>
    </location>
</feature>
<evidence type="ECO:0000259" key="2">
    <source>
        <dbReference type="SMART" id="SM00382"/>
    </source>
</evidence>
<evidence type="ECO:0000256" key="1">
    <source>
        <dbReference type="ARBA" id="ARBA00007448"/>
    </source>
</evidence>
<comment type="caution">
    <text evidence="3">The sequence shown here is derived from an EMBL/GenBank/DDBJ whole genome shotgun (WGS) entry which is preliminary data.</text>
</comment>
<reference evidence="3" key="1">
    <citation type="journal article" date="2015" name="Nature">
        <title>Complex archaea that bridge the gap between prokaryotes and eukaryotes.</title>
        <authorList>
            <person name="Spang A."/>
            <person name="Saw J.H."/>
            <person name="Jorgensen S.L."/>
            <person name="Zaremba-Niedzwiedzka K."/>
            <person name="Martijn J."/>
            <person name="Lind A.E."/>
            <person name="van Eijk R."/>
            <person name="Schleper C."/>
            <person name="Guy L."/>
            <person name="Ettema T.J."/>
        </authorList>
    </citation>
    <scope>NUCLEOTIDE SEQUENCE</scope>
</reference>
<dbReference type="Pfam" id="PF00004">
    <property type="entry name" value="AAA"/>
    <property type="match status" value="1"/>
</dbReference>
<organism evidence="3">
    <name type="scientific">marine sediment metagenome</name>
    <dbReference type="NCBI Taxonomy" id="412755"/>
    <lineage>
        <taxon>unclassified sequences</taxon>
        <taxon>metagenomes</taxon>
        <taxon>ecological metagenomes</taxon>
    </lineage>
</organism>
<dbReference type="EMBL" id="LAZR01040926">
    <property type="protein sequence ID" value="KKL13274.1"/>
    <property type="molecule type" value="Genomic_DNA"/>
</dbReference>
<accession>A0A0F9AUM5</accession>
<dbReference type="InterPro" id="IPR003959">
    <property type="entry name" value="ATPase_AAA_core"/>
</dbReference>
<sequence>LRIHRCCLLARTFLFSIFLLVMSGCGTINLVTGLSYDTHPSKPAYGANPISEVGIEVQAKRKSDFWFFWRHNSSIVDGWPWNDNWDRADAILLHVLNIPATQTVLVVGQLEIVKNQKEFLVDSNITFQLLELKVDQNGSLEHIVFRIFSNDRTVCELRQYVDKLVEEYLIMKKNNLGNKIYYFDHIVEKVNPRMAIPKKVLFSKHQFNTNRTLDNVFHERQEELKHRVQFFLDRKDWYDKRGIPHTLGLLLHGSPGTGKTSTIKAIANMTNRHIVNLNLGAIKTKKQLKKLFYDERLEICENMENTNAITEYIIPIDRRLYVIEDIDAIDSDLLLKRISGANANTVTLIEQESSIRSGGMQFSNELPPEDTADLDLATILNIIDGTLETPGRMLIISSNYPEKLDEALIRPGRIDMLIEYKKCNHTVLRDMFKSFFDVEPDPELIGQISEYSWSPAEVGQLLFKNFGDPDTALQELVEINPREYFKFS</sequence>
<dbReference type="InterPro" id="IPR050747">
    <property type="entry name" value="Mitochondrial_chaperone_BCS1"/>
</dbReference>
<evidence type="ECO:0000313" key="3">
    <source>
        <dbReference type="EMBL" id="KKL13274.1"/>
    </source>
</evidence>
<dbReference type="InterPro" id="IPR003593">
    <property type="entry name" value="AAA+_ATPase"/>
</dbReference>
<gene>
    <name evidence="3" type="ORF">LCGC14_2527400</name>
</gene>
<dbReference type="AlphaFoldDB" id="A0A0F9AUM5"/>
<dbReference type="PANTHER" id="PTHR23070">
    <property type="entry name" value="BCS1 AAA-TYPE ATPASE"/>
    <property type="match status" value="1"/>
</dbReference>
<proteinExistence type="inferred from homology"/>
<dbReference type="SUPFAM" id="SSF52540">
    <property type="entry name" value="P-loop containing nucleoside triphosphate hydrolases"/>
    <property type="match status" value="1"/>
</dbReference>
<dbReference type="GO" id="GO:0016887">
    <property type="term" value="F:ATP hydrolysis activity"/>
    <property type="evidence" value="ECO:0007669"/>
    <property type="project" value="InterPro"/>
</dbReference>
<dbReference type="GO" id="GO:0005524">
    <property type="term" value="F:ATP binding"/>
    <property type="evidence" value="ECO:0007669"/>
    <property type="project" value="InterPro"/>
</dbReference>
<name>A0A0F9AUM5_9ZZZZ</name>
<protein>
    <recommendedName>
        <fullName evidence="2">AAA+ ATPase domain-containing protein</fullName>
    </recommendedName>
</protein>
<dbReference type="Gene3D" id="3.40.50.300">
    <property type="entry name" value="P-loop containing nucleotide triphosphate hydrolases"/>
    <property type="match status" value="1"/>
</dbReference>
<feature type="non-terminal residue" evidence="3">
    <location>
        <position position="488"/>
    </location>
</feature>
<dbReference type="SMART" id="SM00382">
    <property type="entry name" value="AAA"/>
    <property type="match status" value="1"/>
</dbReference>